<keyword evidence="4 6" id="KW-1133">Transmembrane helix</keyword>
<dbReference type="PANTHER" id="PTHR42920">
    <property type="entry name" value="OS03G0707200 PROTEIN-RELATED"/>
    <property type="match status" value="1"/>
</dbReference>
<evidence type="ECO:0000256" key="3">
    <source>
        <dbReference type="ARBA" id="ARBA00022692"/>
    </source>
</evidence>
<dbReference type="AlphaFoldDB" id="A0A9D2GYR5"/>
<dbReference type="GO" id="GO:0005886">
    <property type="term" value="C:plasma membrane"/>
    <property type="evidence" value="ECO:0007669"/>
    <property type="project" value="UniProtKB-SubCell"/>
</dbReference>
<dbReference type="Pfam" id="PF00892">
    <property type="entry name" value="EamA"/>
    <property type="match status" value="2"/>
</dbReference>
<dbReference type="SUPFAM" id="SSF103481">
    <property type="entry name" value="Multidrug resistance efflux transporter EmrE"/>
    <property type="match status" value="2"/>
</dbReference>
<evidence type="ECO:0000259" key="7">
    <source>
        <dbReference type="Pfam" id="PF00892"/>
    </source>
</evidence>
<evidence type="ECO:0000256" key="1">
    <source>
        <dbReference type="ARBA" id="ARBA00004651"/>
    </source>
</evidence>
<organism evidence="8 9">
    <name type="scientific">Candidatus Bacteroides merdavium</name>
    <dbReference type="NCBI Taxonomy" id="2838472"/>
    <lineage>
        <taxon>Bacteria</taxon>
        <taxon>Pseudomonadati</taxon>
        <taxon>Bacteroidota</taxon>
        <taxon>Bacteroidia</taxon>
        <taxon>Bacteroidales</taxon>
        <taxon>Bacteroidaceae</taxon>
        <taxon>Bacteroides</taxon>
    </lineage>
</organism>
<feature type="transmembrane region" description="Helical" evidence="6">
    <location>
        <begin position="263"/>
        <end position="279"/>
    </location>
</feature>
<dbReference type="PANTHER" id="PTHR42920:SF11">
    <property type="entry name" value="INNER MEMBRANE PROTEIN YTFF"/>
    <property type="match status" value="1"/>
</dbReference>
<comment type="caution">
    <text evidence="8">The sequence shown here is derived from an EMBL/GenBank/DDBJ whole genome shotgun (WGS) entry which is preliminary data.</text>
</comment>
<dbReference type="InterPro" id="IPR051258">
    <property type="entry name" value="Diverse_Substrate_Transporter"/>
</dbReference>
<proteinExistence type="predicted"/>
<feature type="transmembrane region" description="Helical" evidence="6">
    <location>
        <begin position="108"/>
        <end position="127"/>
    </location>
</feature>
<keyword evidence="3 6" id="KW-0812">Transmembrane</keyword>
<feature type="transmembrane region" description="Helical" evidence="6">
    <location>
        <begin position="51"/>
        <end position="73"/>
    </location>
</feature>
<dbReference type="EMBL" id="DXAV01000056">
    <property type="protein sequence ID" value="HIZ91832.1"/>
    <property type="molecule type" value="Genomic_DNA"/>
</dbReference>
<name>A0A9D2GYR5_9BACE</name>
<keyword evidence="2" id="KW-1003">Cell membrane</keyword>
<evidence type="ECO:0000313" key="9">
    <source>
        <dbReference type="Proteomes" id="UP000824108"/>
    </source>
</evidence>
<comment type="subcellular location">
    <subcellularLocation>
        <location evidence="1">Cell membrane</location>
        <topology evidence="1">Multi-pass membrane protein</topology>
    </subcellularLocation>
</comment>
<evidence type="ECO:0000313" key="8">
    <source>
        <dbReference type="EMBL" id="HIZ91832.1"/>
    </source>
</evidence>
<evidence type="ECO:0000256" key="4">
    <source>
        <dbReference type="ARBA" id="ARBA00022989"/>
    </source>
</evidence>
<reference evidence="8" key="2">
    <citation type="submission" date="2021-04" db="EMBL/GenBank/DDBJ databases">
        <authorList>
            <person name="Gilroy R."/>
        </authorList>
    </citation>
    <scope>NUCLEOTIDE SEQUENCE</scope>
    <source>
        <strain evidence="8">CHK118-2852</strain>
    </source>
</reference>
<feature type="transmembrane region" description="Helical" evidence="6">
    <location>
        <begin position="233"/>
        <end position="251"/>
    </location>
</feature>
<feature type="transmembrane region" description="Helical" evidence="6">
    <location>
        <begin position="285"/>
        <end position="302"/>
    </location>
</feature>
<sequence>MNFTRLFGKTITRHAHAILHLLALAIVTVWGTTFVSTKILLMSGLGPAEIMFYRFILAYAGICLCSRPFRLFAATGRDELLCLLAGLTGGTLYFITENTALEYTLISNVSLLCSTAPLLIILIQCYITHSVKPTRLLFTGSVMAFAGVATVVFNGRFVFNLSPVGDLLCLASALSWTVYTFITKSLSQRYSSLFIVRKTFFYGLVTLLPWLLWQKTTGINVQTFIRPDIWPHLLFLGIVASFLCFMLWNVCLRRLNTIVLSNYIYLVPVISILTSTLILGESINAATLTGGALVIAGMYLSGK</sequence>
<gene>
    <name evidence="8" type="ORF">H9807_06935</name>
</gene>
<feature type="transmembrane region" description="Helical" evidence="6">
    <location>
        <begin position="136"/>
        <end position="158"/>
    </location>
</feature>
<feature type="transmembrane region" description="Helical" evidence="6">
    <location>
        <begin position="194"/>
        <end position="213"/>
    </location>
</feature>
<feature type="domain" description="EamA" evidence="7">
    <location>
        <begin position="165"/>
        <end position="300"/>
    </location>
</feature>
<evidence type="ECO:0000256" key="2">
    <source>
        <dbReference type="ARBA" id="ARBA00022475"/>
    </source>
</evidence>
<dbReference type="Proteomes" id="UP000824108">
    <property type="component" value="Unassembled WGS sequence"/>
</dbReference>
<feature type="transmembrane region" description="Helical" evidence="6">
    <location>
        <begin position="21"/>
        <end position="45"/>
    </location>
</feature>
<reference evidence="8" key="1">
    <citation type="journal article" date="2021" name="PeerJ">
        <title>Extensive microbial diversity within the chicken gut microbiome revealed by metagenomics and culture.</title>
        <authorList>
            <person name="Gilroy R."/>
            <person name="Ravi A."/>
            <person name="Getino M."/>
            <person name="Pursley I."/>
            <person name="Horton D.L."/>
            <person name="Alikhan N.F."/>
            <person name="Baker D."/>
            <person name="Gharbi K."/>
            <person name="Hall N."/>
            <person name="Watson M."/>
            <person name="Adriaenssens E.M."/>
            <person name="Foster-Nyarko E."/>
            <person name="Jarju S."/>
            <person name="Secka A."/>
            <person name="Antonio M."/>
            <person name="Oren A."/>
            <person name="Chaudhuri R.R."/>
            <person name="La Ragione R."/>
            <person name="Hildebrand F."/>
            <person name="Pallen M.J."/>
        </authorList>
    </citation>
    <scope>NUCLEOTIDE SEQUENCE</scope>
    <source>
        <strain evidence="8">CHK118-2852</strain>
    </source>
</reference>
<dbReference type="InterPro" id="IPR037185">
    <property type="entry name" value="EmrE-like"/>
</dbReference>
<protein>
    <submittedName>
        <fullName evidence="8">DMT family transporter</fullName>
    </submittedName>
</protein>
<feature type="transmembrane region" description="Helical" evidence="6">
    <location>
        <begin position="164"/>
        <end position="182"/>
    </location>
</feature>
<feature type="transmembrane region" description="Helical" evidence="6">
    <location>
        <begin position="80"/>
        <end position="96"/>
    </location>
</feature>
<evidence type="ECO:0000256" key="6">
    <source>
        <dbReference type="SAM" id="Phobius"/>
    </source>
</evidence>
<dbReference type="InterPro" id="IPR000620">
    <property type="entry name" value="EamA_dom"/>
</dbReference>
<feature type="domain" description="EamA" evidence="7">
    <location>
        <begin position="20"/>
        <end position="152"/>
    </location>
</feature>
<keyword evidence="5 6" id="KW-0472">Membrane</keyword>
<evidence type="ECO:0000256" key="5">
    <source>
        <dbReference type="ARBA" id="ARBA00023136"/>
    </source>
</evidence>
<accession>A0A9D2GYR5</accession>